<keyword evidence="1" id="KW-1185">Reference proteome</keyword>
<dbReference type="RefSeq" id="XP_026673032.1">
    <property type="nucleotide sequence ID" value="XM_026817231.1"/>
</dbReference>
<dbReference type="KEGG" id="ccal:113464851"/>
<protein>
    <submittedName>
        <fullName evidence="2">Uncharacterized protein LOC113464851</fullName>
    </submittedName>
</protein>
<name>A0AAJ7S810_9HYME</name>
<gene>
    <name evidence="2" type="primary">LOC113464851</name>
</gene>
<evidence type="ECO:0000313" key="1">
    <source>
        <dbReference type="Proteomes" id="UP000694925"/>
    </source>
</evidence>
<sequence>MHLKCEKNDLFLSPTMHEICNAFHIIVDHISYVGQQLPPLDSWVGAKIKRDYIKVILPEWYLAETYRRLTEALENAFRPFTDYVKSLHEKFKIVFDPETIKSIVVYVRTGHSFQEYVEKVEYFNESIREINGMVN</sequence>
<organism evidence="1 2">
    <name type="scientific">Ceratina calcarata</name>
    <dbReference type="NCBI Taxonomy" id="156304"/>
    <lineage>
        <taxon>Eukaryota</taxon>
        <taxon>Metazoa</taxon>
        <taxon>Ecdysozoa</taxon>
        <taxon>Arthropoda</taxon>
        <taxon>Hexapoda</taxon>
        <taxon>Insecta</taxon>
        <taxon>Pterygota</taxon>
        <taxon>Neoptera</taxon>
        <taxon>Endopterygota</taxon>
        <taxon>Hymenoptera</taxon>
        <taxon>Apocrita</taxon>
        <taxon>Aculeata</taxon>
        <taxon>Apoidea</taxon>
        <taxon>Anthophila</taxon>
        <taxon>Apidae</taxon>
        <taxon>Ceratina</taxon>
        <taxon>Zadontomerus</taxon>
    </lineage>
</organism>
<dbReference type="AlphaFoldDB" id="A0AAJ7S810"/>
<accession>A0AAJ7S810</accession>
<evidence type="ECO:0000313" key="2">
    <source>
        <dbReference type="RefSeq" id="XP_026673032.1"/>
    </source>
</evidence>
<dbReference type="GeneID" id="113464851"/>
<dbReference type="Proteomes" id="UP000694925">
    <property type="component" value="Unplaced"/>
</dbReference>
<proteinExistence type="predicted"/>
<reference evidence="2" key="1">
    <citation type="submission" date="2025-08" db="UniProtKB">
        <authorList>
            <consortium name="RefSeq"/>
        </authorList>
    </citation>
    <scope>IDENTIFICATION</scope>
    <source>
        <tissue evidence="2">Whole body</tissue>
    </source>
</reference>